<gene>
    <name evidence="1" type="ORF">AV530_005061</name>
</gene>
<dbReference type="Proteomes" id="UP000190648">
    <property type="component" value="Unassembled WGS sequence"/>
</dbReference>
<organism evidence="1 2">
    <name type="scientific">Patagioenas fasciata monilis</name>
    <dbReference type="NCBI Taxonomy" id="372326"/>
    <lineage>
        <taxon>Eukaryota</taxon>
        <taxon>Metazoa</taxon>
        <taxon>Chordata</taxon>
        <taxon>Craniata</taxon>
        <taxon>Vertebrata</taxon>
        <taxon>Euteleostomi</taxon>
        <taxon>Archelosauria</taxon>
        <taxon>Archosauria</taxon>
        <taxon>Dinosauria</taxon>
        <taxon>Saurischia</taxon>
        <taxon>Theropoda</taxon>
        <taxon>Coelurosauria</taxon>
        <taxon>Aves</taxon>
        <taxon>Neognathae</taxon>
        <taxon>Neoaves</taxon>
        <taxon>Columbimorphae</taxon>
        <taxon>Columbiformes</taxon>
        <taxon>Columbidae</taxon>
        <taxon>Patagioenas</taxon>
    </lineage>
</organism>
<dbReference type="AlphaFoldDB" id="A0A1V4K460"/>
<comment type="caution">
    <text evidence="1">The sequence shown here is derived from an EMBL/GenBank/DDBJ whole genome shotgun (WGS) entry which is preliminary data.</text>
</comment>
<proteinExistence type="predicted"/>
<accession>A0A1V4K460</accession>
<protein>
    <submittedName>
        <fullName evidence="1">Uncharacterized protein</fullName>
    </submittedName>
</protein>
<reference evidence="1 2" key="1">
    <citation type="submission" date="2016-02" db="EMBL/GenBank/DDBJ databases">
        <title>Band-tailed pigeon sequencing and assembly.</title>
        <authorList>
            <person name="Soares A.E."/>
            <person name="Novak B.J."/>
            <person name="Rice E.S."/>
            <person name="O'Connell B."/>
            <person name="Chang D."/>
            <person name="Weber S."/>
            <person name="Shapiro B."/>
        </authorList>
    </citation>
    <scope>NUCLEOTIDE SEQUENCE [LARGE SCALE GENOMIC DNA]</scope>
    <source>
        <strain evidence="1">BTP2013</strain>
        <tissue evidence="1">Blood</tissue>
    </source>
</reference>
<sequence length="67" mass="7863">MPVMFRGEACKITWKTHQQIDSRAQAAIFQGLIKIKAVESNHPYNFTNLIRRRGTFLRTEHNPDLHE</sequence>
<name>A0A1V4K460_PATFA</name>
<dbReference type="EMBL" id="LSYS01004732">
    <property type="protein sequence ID" value="OPJ79145.1"/>
    <property type="molecule type" value="Genomic_DNA"/>
</dbReference>
<evidence type="ECO:0000313" key="1">
    <source>
        <dbReference type="EMBL" id="OPJ79145.1"/>
    </source>
</evidence>
<keyword evidence="2" id="KW-1185">Reference proteome</keyword>
<evidence type="ECO:0000313" key="2">
    <source>
        <dbReference type="Proteomes" id="UP000190648"/>
    </source>
</evidence>